<accession>A0A813FPA8</accession>
<feature type="transmembrane region" description="Helical" evidence="1">
    <location>
        <begin position="203"/>
        <end position="221"/>
    </location>
</feature>
<keyword evidence="1" id="KW-1133">Transmembrane helix</keyword>
<dbReference type="EMBL" id="CAJNNV010025658">
    <property type="protein sequence ID" value="CAE8615559.1"/>
    <property type="molecule type" value="Genomic_DNA"/>
</dbReference>
<gene>
    <name evidence="2" type="ORF">PGLA1383_LOCUS33273</name>
</gene>
<sequence>MLWRKQTRIRGNRVWVESLAAKCPGCKSHQRLRDSTCREGNWKPWTAVASSYPGRLVSCWSKFVVDDVGVRSDKKQQREQLLHAFRSGVQSTESDLTPLPGANLNLVGLGNDRLLTVDRVARYSHIGIYLTLGCDQSKVQETASAWITLIRDSGFIVKDDPIVAELEKYIGYSSQVTPARVKLPVKTLVRLDFALNFLVKQKWVFATTIQSVLGLLVWAFLLKRPLLSIFFDIYGRVRSTEYKQWGWMIAGLRAELLAARRILPLCYADCHRLVLPFVMAQDAEGEGEGGLGGWGLGVAAPPVK</sequence>
<evidence type="ECO:0000256" key="1">
    <source>
        <dbReference type="SAM" id="Phobius"/>
    </source>
</evidence>
<evidence type="ECO:0000313" key="2">
    <source>
        <dbReference type="EMBL" id="CAE8615559.1"/>
    </source>
</evidence>
<keyword evidence="3" id="KW-1185">Reference proteome</keyword>
<organism evidence="2 3">
    <name type="scientific">Polarella glacialis</name>
    <name type="common">Dinoflagellate</name>
    <dbReference type="NCBI Taxonomy" id="89957"/>
    <lineage>
        <taxon>Eukaryota</taxon>
        <taxon>Sar</taxon>
        <taxon>Alveolata</taxon>
        <taxon>Dinophyceae</taxon>
        <taxon>Suessiales</taxon>
        <taxon>Suessiaceae</taxon>
        <taxon>Polarella</taxon>
    </lineage>
</organism>
<proteinExistence type="predicted"/>
<evidence type="ECO:0000313" key="3">
    <source>
        <dbReference type="Proteomes" id="UP000654075"/>
    </source>
</evidence>
<keyword evidence="1" id="KW-0812">Transmembrane</keyword>
<name>A0A813FPA8_POLGL</name>
<dbReference type="AlphaFoldDB" id="A0A813FPA8"/>
<comment type="caution">
    <text evidence="2">The sequence shown here is derived from an EMBL/GenBank/DDBJ whole genome shotgun (WGS) entry which is preliminary data.</text>
</comment>
<reference evidence="2" key="1">
    <citation type="submission" date="2021-02" db="EMBL/GenBank/DDBJ databases">
        <authorList>
            <person name="Dougan E. K."/>
            <person name="Rhodes N."/>
            <person name="Thang M."/>
            <person name="Chan C."/>
        </authorList>
    </citation>
    <scope>NUCLEOTIDE SEQUENCE</scope>
</reference>
<keyword evidence="1" id="KW-0472">Membrane</keyword>
<dbReference type="Proteomes" id="UP000654075">
    <property type="component" value="Unassembled WGS sequence"/>
</dbReference>
<protein>
    <submittedName>
        <fullName evidence="2">Uncharacterized protein</fullName>
    </submittedName>
</protein>